<dbReference type="KEGG" id="rga:RGR602_PC00406"/>
<dbReference type="HOGENOM" id="CLU_2901086_0_0_5"/>
<reference evidence="1 2" key="1">
    <citation type="submission" date="2013-11" db="EMBL/GenBank/DDBJ databases">
        <title>Complete genome sequence of Rhizobium gallicum bv. gallicum R602.</title>
        <authorList>
            <person name="Bustos P."/>
            <person name="Santamaria R.I."/>
            <person name="Lozano L."/>
            <person name="Acosta J.L."/>
            <person name="Ormeno-Orrillo E."/>
            <person name="Rogel M.A."/>
            <person name="Romero D."/>
            <person name="Cevallos M.A."/>
            <person name="Martinez-Romero E."/>
            <person name="Gonzalez V."/>
        </authorList>
    </citation>
    <scope>NUCLEOTIDE SEQUENCE [LARGE SCALE GENOMIC DNA]</scope>
    <source>
        <strain evidence="1 2">R602</strain>
        <plasmid evidence="1 2">pRgalR602c</plasmid>
    </source>
</reference>
<protein>
    <submittedName>
        <fullName evidence="1">Uncharacterized protein</fullName>
    </submittedName>
</protein>
<sequence length="62" mass="6688">MLQVANVASLSKAVNSNFAQGSPWAKMQADWRKPTGQGLGQFMGEHLPFYGNLFVSFAAARG</sequence>
<evidence type="ECO:0000313" key="1">
    <source>
        <dbReference type="EMBL" id="AJD44446.1"/>
    </source>
</evidence>
<keyword evidence="2" id="KW-1185">Reference proteome</keyword>
<gene>
    <name evidence="1" type="ORF">RGR602_PC00406</name>
</gene>
<accession>A0A0B4XBL0</accession>
<dbReference type="EMBL" id="CP006880">
    <property type="protein sequence ID" value="AJD44446.1"/>
    <property type="molecule type" value="Genomic_DNA"/>
</dbReference>
<organism evidence="1 2">
    <name type="scientific">Rhizobium gallicum bv. gallicum R602sp</name>
    <dbReference type="NCBI Taxonomy" id="1041138"/>
    <lineage>
        <taxon>Bacteria</taxon>
        <taxon>Pseudomonadati</taxon>
        <taxon>Pseudomonadota</taxon>
        <taxon>Alphaproteobacteria</taxon>
        <taxon>Hyphomicrobiales</taxon>
        <taxon>Rhizobiaceae</taxon>
        <taxon>Rhizobium/Agrobacterium group</taxon>
        <taxon>Rhizobium</taxon>
    </lineage>
</organism>
<proteinExistence type="predicted"/>
<evidence type="ECO:0000313" key="2">
    <source>
        <dbReference type="Proteomes" id="UP000031368"/>
    </source>
</evidence>
<geneLocation type="plasmid" evidence="1 2">
    <name>pRgalR602c</name>
</geneLocation>
<dbReference type="Proteomes" id="UP000031368">
    <property type="component" value="Plasmid pRgalR602c"/>
</dbReference>
<name>A0A0B4XBL0_9HYPH</name>
<keyword evidence="1" id="KW-0614">Plasmid</keyword>
<dbReference type="AlphaFoldDB" id="A0A0B4XBL0"/>